<name>A0A0N1H320_9EURO</name>
<evidence type="ECO:0000256" key="1">
    <source>
        <dbReference type="SAM" id="MobiDB-lite"/>
    </source>
</evidence>
<comment type="caution">
    <text evidence="2">The sequence shown here is derived from an EMBL/GenBank/DDBJ whole genome shotgun (WGS) entry which is preliminary data.</text>
</comment>
<dbReference type="RefSeq" id="XP_017995787.1">
    <property type="nucleotide sequence ID" value="XM_018139943.1"/>
</dbReference>
<proteinExistence type="predicted"/>
<feature type="region of interest" description="Disordered" evidence="1">
    <location>
        <begin position="1"/>
        <end position="47"/>
    </location>
</feature>
<dbReference type="VEuPathDB" id="FungiDB:AB675_11122"/>
<feature type="compositionally biased region" description="Polar residues" evidence="1">
    <location>
        <begin position="1"/>
        <end position="20"/>
    </location>
</feature>
<dbReference type="OrthoDB" id="3335607at2759"/>
<evidence type="ECO:0000313" key="3">
    <source>
        <dbReference type="Proteomes" id="UP000038010"/>
    </source>
</evidence>
<keyword evidence="3" id="KW-1185">Reference proteome</keyword>
<reference evidence="2 3" key="1">
    <citation type="submission" date="2015-06" db="EMBL/GenBank/DDBJ databases">
        <title>Draft genome of the ant-associated black yeast Phialophora attae CBS 131958.</title>
        <authorList>
            <person name="Moreno L.F."/>
            <person name="Stielow B.J."/>
            <person name="de Hoog S."/>
            <person name="Vicente V.A."/>
            <person name="Weiss V.A."/>
            <person name="de Vries M."/>
            <person name="Cruz L.M."/>
            <person name="Souza E.M."/>
        </authorList>
    </citation>
    <scope>NUCLEOTIDE SEQUENCE [LARGE SCALE GENOMIC DNA]</scope>
    <source>
        <strain evidence="2 3">CBS 131958</strain>
    </source>
</reference>
<organism evidence="2 3">
    <name type="scientific">Cyphellophora attinorum</name>
    <dbReference type="NCBI Taxonomy" id="1664694"/>
    <lineage>
        <taxon>Eukaryota</taxon>
        <taxon>Fungi</taxon>
        <taxon>Dikarya</taxon>
        <taxon>Ascomycota</taxon>
        <taxon>Pezizomycotina</taxon>
        <taxon>Eurotiomycetes</taxon>
        <taxon>Chaetothyriomycetidae</taxon>
        <taxon>Chaetothyriales</taxon>
        <taxon>Cyphellophoraceae</taxon>
        <taxon>Cyphellophora</taxon>
    </lineage>
</organism>
<dbReference type="InterPro" id="IPR011008">
    <property type="entry name" value="Dimeric_a/b-barrel"/>
</dbReference>
<protein>
    <submittedName>
        <fullName evidence="2">Uncharacterized protein</fullName>
    </submittedName>
</protein>
<dbReference type="EMBL" id="LFJN01000036">
    <property type="protein sequence ID" value="KPI35824.1"/>
    <property type="molecule type" value="Genomic_DNA"/>
</dbReference>
<dbReference type="GeneID" id="28731823"/>
<dbReference type="AlphaFoldDB" id="A0A0N1H320"/>
<sequence>MASQTTISFPNPHSSWSAPTNPEVPSMQIHGSEASTPGPPGHEDHVAGFLRDINDGVNKEPGTGPWFGTRFSKTSFAIFEAFPDQARRHDHDVGPGGTNFLRLEDLKAWLAWPAQMYRLDVLHGKFGVLFGEEVNSSAISE</sequence>
<dbReference type="Gene3D" id="3.30.70.100">
    <property type="match status" value="1"/>
</dbReference>
<dbReference type="SUPFAM" id="SSF54909">
    <property type="entry name" value="Dimeric alpha+beta barrel"/>
    <property type="match status" value="1"/>
</dbReference>
<gene>
    <name evidence="2" type="ORF">AB675_11122</name>
</gene>
<accession>A0A0N1H320</accession>
<dbReference type="Proteomes" id="UP000038010">
    <property type="component" value="Unassembled WGS sequence"/>
</dbReference>
<evidence type="ECO:0000313" key="2">
    <source>
        <dbReference type="EMBL" id="KPI35824.1"/>
    </source>
</evidence>